<dbReference type="SUPFAM" id="SSF81593">
    <property type="entry name" value="Nucleotidyltransferase substrate binding subunit/domain"/>
    <property type="match status" value="1"/>
</dbReference>
<evidence type="ECO:0000313" key="2">
    <source>
        <dbReference type="EMBL" id="MQL51620.1"/>
    </source>
</evidence>
<dbReference type="Pfam" id="PF05168">
    <property type="entry name" value="HEPN"/>
    <property type="match status" value="1"/>
</dbReference>
<dbReference type="Gene3D" id="1.20.120.330">
    <property type="entry name" value="Nucleotidyltransferases domain 2"/>
    <property type="match status" value="1"/>
</dbReference>
<dbReference type="Proteomes" id="UP000441717">
    <property type="component" value="Unassembled WGS sequence"/>
</dbReference>
<sequence>MKDKNELAKGWVLKAESDLATARRMLASEGPFDTACFHCQQAIEKFLKAFLAFQGQQIPRTQPPAENHVMGQHGPNIQ</sequence>
<dbReference type="OrthoDB" id="9808176at2"/>
<accession>A0A6N7INW2</accession>
<dbReference type="EMBL" id="WHYR01000009">
    <property type="protein sequence ID" value="MQL51620.1"/>
    <property type="molecule type" value="Genomic_DNA"/>
</dbReference>
<dbReference type="RefSeq" id="WP_152945548.1">
    <property type="nucleotide sequence ID" value="NZ_WHYR01000009.1"/>
</dbReference>
<reference evidence="2 3" key="1">
    <citation type="submission" date="2019-10" db="EMBL/GenBank/DDBJ databases">
        <title>Comparative genomics of sulfur disproportionating microorganisms.</title>
        <authorList>
            <person name="Ward L.M."/>
            <person name="Bertran E."/>
            <person name="Johnston D."/>
        </authorList>
    </citation>
    <scope>NUCLEOTIDE SEQUENCE [LARGE SCALE GENOMIC DNA]</scope>
    <source>
        <strain evidence="2 3">DSM 14055</strain>
    </source>
</reference>
<name>A0A6N7INW2_9FIRM</name>
<organism evidence="2 3">
    <name type="scientific">Desulfofundulus thermobenzoicus</name>
    <dbReference type="NCBI Taxonomy" id="29376"/>
    <lineage>
        <taxon>Bacteria</taxon>
        <taxon>Bacillati</taxon>
        <taxon>Bacillota</taxon>
        <taxon>Clostridia</taxon>
        <taxon>Eubacteriales</taxon>
        <taxon>Peptococcaceae</taxon>
        <taxon>Desulfofundulus</taxon>
    </lineage>
</organism>
<proteinExistence type="predicted"/>
<dbReference type="AlphaFoldDB" id="A0A6N7INW2"/>
<protein>
    <submittedName>
        <fullName evidence="2">HEPN domain-containing protein</fullName>
    </submittedName>
</protein>
<gene>
    <name evidence="2" type="ORF">GFC01_04960</name>
</gene>
<feature type="domain" description="HEPN" evidence="1">
    <location>
        <begin position="13"/>
        <end position="78"/>
    </location>
</feature>
<keyword evidence="3" id="KW-1185">Reference proteome</keyword>
<comment type="caution">
    <text evidence="2">The sequence shown here is derived from an EMBL/GenBank/DDBJ whole genome shotgun (WGS) entry which is preliminary data.</text>
</comment>
<dbReference type="PROSITE" id="PS50910">
    <property type="entry name" value="HEPN"/>
    <property type="match status" value="1"/>
</dbReference>
<dbReference type="InterPro" id="IPR007842">
    <property type="entry name" value="HEPN_dom"/>
</dbReference>
<evidence type="ECO:0000313" key="3">
    <source>
        <dbReference type="Proteomes" id="UP000441717"/>
    </source>
</evidence>
<evidence type="ECO:0000259" key="1">
    <source>
        <dbReference type="PROSITE" id="PS50910"/>
    </source>
</evidence>